<evidence type="ECO:0000313" key="4">
    <source>
        <dbReference type="EMBL" id="KAK3533627.1"/>
    </source>
</evidence>
<dbReference type="AlphaFoldDB" id="A0AAE0V0R2"/>
<dbReference type="Gene3D" id="3.30.70.270">
    <property type="match status" value="2"/>
</dbReference>
<dbReference type="InterPro" id="IPR043128">
    <property type="entry name" value="Rev_trsase/Diguanyl_cyclase"/>
</dbReference>
<evidence type="ECO:0000256" key="2">
    <source>
        <dbReference type="ARBA" id="ARBA00012180"/>
    </source>
</evidence>
<dbReference type="InterPro" id="IPR043502">
    <property type="entry name" value="DNA/RNA_pol_sf"/>
</dbReference>
<evidence type="ECO:0000313" key="5">
    <source>
        <dbReference type="Proteomes" id="UP001274896"/>
    </source>
</evidence>
<accession>A0AAE0V0R2</accession>
<comment type="caution">
    <text evidence="4">The sequence shown here is derived from an EMBL/GenBank/DDBJ whole genome shotgun (WGS) entry which is preliminary data.</text>
</comment>
<dbReference type="InterPro" id="IPR000477">
    <property type="entry name" value="RT_dom"/>
</dbReference>
<keyword evidence="5" id="KW-1185">Reference proteome</keyword>
<dbReference type="PANTHER" id="PTHR24559:SF440">
    <property type="entry name" value="RIBONUCLEASE H"/>
    <property type="match status" value="1"/>
</dbReference>
<organism evidence="4 5">
    <name type="scientific">Hemibagrus guttatus</name>
    <dbReference type="NCBI Taxonomy" id="175788"/>
    <lineage>
        <taxon>Eukaryota</taxon>
        <taxon>Metazoa</taxon>
        <taxon>Chordata</taxon>
        <taxon>Craniata</taxon>
        <taxon>Vertebrata</taxon>
        <taxon>Euteleostomi</taxon>
        <taxon>Actinopterygii</taxon>
        <taxon>Neopterygii</taxon>
        <taxon>Teleostei</taxon>
        <taxon>Ostariophysi</taxon>
        <taxon>Siluriformes</taxon>
        <taxon>Bagridae</taxon>
        <taxon>Hemibagrus</taxon>
    </lineage>
</organism>
<reference evidence="4" key="1">
    <citation type="submission" date="2023-06" db="EMBL/GenBank/DDBJ databases">
        <title>Male Hemibagrus guttatus genome.</title>
        <authorList>
            <person name="Bian C."/>
        </authorList>
    </citation>
    <scope>NUCLEOTIDE SEQUENCE</scope>
    <source>
        <strain evidence="4">Male_cb2023</strain>
        <tissue evidence="4">Muscle</tissue>
    </source>
</reference>
<dbReference type="InterPro" id="IPR053134">
    <property type="entry name" value="RNA-dir_DNA_polymerase"/>
</dbReference>
<name>A0AAE0V0R2_9TELE</name>
<dbReference type="PROSITE" id="PS50878">
    <property type="entry name" value="RT_POL"/>
    <property type="match status" value="1"/>
</dbReference>
<dbReference type="EMBL" id="JAUCMX010000010">
    <property type="protein sequence ID" value="KAK3533627.1"/>
    <property type="molecule type" value="Genomic_DNA"/>
</dbReference>
<dbReference type="SUPFAM" id="SSF56672">
    <property type="entry name" value="DNA/RNA polymerases"/>
    <property type="match status" value="1"/>
</dbReference>
<dbReference type="PANTHER" id="PTHR24559">
    <property type="entry name" value="TRANSPOSON TY3-I GAG-POL POLYPROTEIN"/>
    <property type="match status" value="1"/>
</dbReference>
<dbReference type="EC" id="3.1.26.4" evidence="2"/>
<dbReference type="Proteomes" id="UP001274896">
    <property type="component" value="Unassembled WGS sequence"/>
</dbReference>
<dbReference type="GO" id="GO:0004523">
    <property type="term" value="F:RNA-DNA hybrid ribonuclease activity"/>
    <property type="evidence" value="ECO:0007669"/>
    <property type="project" value="UniProtKB-EC"/>
</dbReference>
<feature type="domain" description="Reverse transcriptase" evidence="3">
    <location>
        <begin position="166"/>
        <end position="345"/>
    </location>
</feature>
<dbReference type="Pfam" id="PF00078">
    <property type="entry name" value="RVT_1"/>
    <property type="match status" value="1"/>
</dbReference>
<evidence type="ECO:0000259" key="3">
    <source>
        <dbReference type="PROSITE" id="PS50878"/>
    </source>
</evidence>
<protein>
    <recommendedName>
        <fullName evidence="2">ribonuclease H</fullName>
        <ecNumber evidence="2">3.1.26.4</ecNumber>
    </recommendedName>
</protein>
<proteinExistence type="inferred from homology"/>
<dbReference type="Gene3D" id="3.10.10.10">
    <property type="entry name" value="HIV Type 1 Reverse Transcriptase, subunit A, domain 1"/>
    <property type="match status" value="1"/>
</dbReference>
<gene>
    <name evidence="4" type="ORF">QTP70_023381</name>
</gene>
<sequence length="465" mass="53464">MNTMFKHKGAHQYTWYQDTLGRRSMIDLVVVLSDLRPHVLDTRVKRGAELSTDHHLVPSISFGRMVSGASRDGNTRIQWWTLEVRDAVKLNKESYRAWLARGTPEAAEAYRQAKRAAAQVVSKAKTRVWEEFGEAMEKDYQMASGKFWQTAWHPRRGYGGIHQGNPSHGPCPAFHFSGGSRFFFVEKRDGGLQPCINYRGLNALMVQYTYPLPLVPAALEQLREAWILTKLDLHSAYNLVRIKEGDEWKIAFHITRWHYEYLVMSYGLTNAPAVFQAFINEIFRDVLNQYVTAYIDKILIYSSTYEEHVHHARAVLTWLLQHRLHIKAEKCEFHRDSITFLGYVISQKGVEMDAGKVKEAADLPEPTTVKELQRFLRFANFYWWFIRNYSGIANPLTTASMLDGAGPIHLQPVKYYLHHSTNLEAPGPQPALFCRGRGLQLRDQGQIAAAPWKPRKSIPLCLLFT</sequence>
<dbReference type="CDD" id="cd01647">
    <property type="entry name" value="RT_LTR"/>
    <property type="match status" value="1"/>
</dbReference>
<comment type="similarity">
    <text evidence="1">Belongs to the beta type-B retroviral polymerase family. HERV class-II K(HML-2) pol subfamily.</text>
</comment>
<evidence type="ECO:0000256" key="1">
    <source>
        <dbReference type="ARBA" id="ARBA00010879"/>
    </source>
</evidence>